<feature type="transmembrane region" description="Helical" evidence="1">
    <location>
        <begin position="45"/>
        <end position="66"/>
    </location>
</feature>
<keyword evidence="1" id="KW-1133">Transmembrane helix</keyword>
<protein>
    <submittedName>
        <fullName evidence="2">Uncharacterized protein</fullName>
    </submittedName>
</protein>
<accession>A0ABN4CG74</accession>
<keyword evidence="3" id="KW-1185">Reference proteome</keyword>
<dbReference type="EMBL" id="CP004350">
    <property type="protein sequence ID" value="AHI21301.1"/>
    <property type="molecule type" value="Genomic_DNA"/>
</dbReference>
<reference evidence="3" key="1">
    <citation type="submission" date="2013-02" db="EMBL/GenBank/DDBJ databases">
        <title>The complete genome sequence of Corynebacterium casei LMG S-19264 (=DSM 44701).</title>
        <authorList>
            <person name="Ruckert C."/>
            <person name="Albersmeier A."/>
            <person name="Kalinowski J."/>
        </authorList>
    </citation>
    <scope>NUCLEOTIDE SEQUENCE [LARGE SCALE GENOMIC DNA]</scope>
    <source>
        <strain evidence="3">LMG S-19264</strain>
    </source>
</reference>
<evidence type="ECO:0000313" key="3">
    <source>
        <dbReference type="Proteomes" id="UP000019226"/>
    </source>
</evidence>
<dbReference type="GeneID" id="82878843"/>
<keyword evidence="1" id="KW-0812">Transmembrane</keyword>
<dbReference type="Proteomes" id="UP000019226">
    <property type="component" value="Chromosome"/>
</dbReference>
<evidence type="ECO:0000313" key="2">
    <source>
        <dbReference type="EMBL" id="AHI21301.1"/>
    </source>
</evidence>
<evidence type="ECO:0000256" key="1">
    <source>
        <dbReference type="SAM" id="Phobius"/>
    </source>
</evidence>
<gene>
    <name evidence="2" type="ORF">CCASEI_13765</name>
</gene>
<proteinExistence type="predicted"/>
<dbReference type="RefSeq" id="WP_025388314.1">
    <property type="nucleotide sequence ID" value="NZ_CP004350.1"/>
</dbReference>
<sequence length="100" mass="11101">MTKREQRLSRQGKFAWPIPEVLLILIGIVLLVFFPEDQYFDINTFGGMILASAVISLPIGIPLLLAKVGFSGSTSPMLSQAYWRTDTFLGCRMGHTLVKA</sequence>
<keyword evidence="1" id="KW-0472">Membrane</keyword>
<feature type="transmembrane region" description="Helical" evidence="1">
    <location>
        <begin position="14"/>
        <end position="33"/>
    </location>
</feature>
<name>A0ABN4CG74_9CORY</name>
<organism evidence="2 3">
    <name type="scientific">Corynebacterium casei LMG S-19264</name>
    <dbReference type="NCBI Taxonomy" id="1285583"/>
    <lineage>
        <taxon>Bacteria</taxon>
        <taxon>Bacillati</taxon>
        <taxon>Actinomycetota</taxon>
        <taxon>Actinomycetes</taxon>
        <taxon>Mycobacteriales</taxon>
        <taxon>Corynebacteriaceae</taxon>
        <taxon>Corynebacterium</taxon>
    </lineage>
</organism>